<comment type="caution">
    <text evidence="2">The sequence shown here is derived from an EMBL/GenBank/DDBJ whole genome shotgun (WGS) entry which is preliminary data.</text>
</comment>
<keyword evidence="3" id="KW-1185">Reference proteome</keyword>
<gene>
    <name evidence="2" type="ORF">K0M31_007419</name>
</gene>
<dbReference type="PANTHER" id="PTHR39951:SF2">
    <property type="entry name" value="IP05660P"/>
    <property type="match status" value="1"/>
</dbReference>
<organism evidence="2 3">
    <name type="scientific">Melipona bicolor</name>
    <dbReference type="NCBI Taxonomy" id="60889"/>
    <lineage>
        <taxon>Eukaryota</taxon>
        <taxon>Metazoa</taxon>
        <taxon>Ecdysozoa</taxon>
        <taxon>Arthropoda</taxon>
        <taxon>Hexapoda</taxon>
        <taxon>Insecta</taxon>
        <taxon>Pterygota</taxon>
        <taxon>Neoptera</taxon>
        <taxon>Endopterygota</taxon>
        <taxon>Hymenoptera</taxon>
        <taxon>Apocrita</taxon>
        <taxon>Aculeata</taxon>
        <taxon>Apoidea</taxon>
        <taxon>Anthophila</taxon>
        <taxon>Apidae</taxon>
        <taxon>Melipona</taxon>
    </lineage>
</organism>
<keyword evidence="1" id="KW-0732">Signal</keyword>
<dbReference type="AlphaFoldDB" id="A0AA40KVZ3"/>
<protein>
    <submittedName>
        <fullName evidence="2">Uncharacterized protein</fullName>
    </submittedName>
</protein>
<proteinExistence type="predicted"/>
<evidence type="ECO:0000256" key="1">
    <source>
        <dbReference type="SAM" id="SignalP"/>
    </source>
</evidence>
<reference evidence="2" key="1">
    <citation type="submission" date="2021-10" db="EMBL/GenBank/DDBJ databases">
        <title>Melipona bicolor Genome sequencing and assembly.</title>
        <authorList>
            <person name="Araujo N.S."/>
            <person name="Arias M.C."/>
        </authorList>
    </citation>
    <scope>NUCLEOTIDE SEQUENCE</scope>
    <source>
        <strain evidence="2">USP_2M_L1-L4_2017</strain>
        <tissue evidence="2">Whole body</tissue>
    </source>
</reference>
<sequence length="106" mass="12218">MTTSKRNNMDFPRSLVTSIFLILLFSADRNVSVAQEISIFSFIHDLIQYNVAGIPLIHEQTQWDFNPEDGKQRRIRYEKENGRHGEIAIEKIGMGVGNEEPLRRTA</sequence>
<name>A0AA40KVZ3_9HYME</name>
<dbReference type="EMBL" id="JAHYIQ010000002">
    <property type="protein sequence ID" value="KAK1134638.1"/>
    <property type="molecule type" value="Genomic_DNA"/>
</dbReference>
<accession>A0AA40KVZ3</accession>
<dbReference type="Proteomes" id="UP001177670">
    <property type="component" value="Unassembled WGS sequence"/>
</dbReference>
<feature type="signal peptide" evidence="1">
    <location>
        <begin position="1"/>
        <end position="34"/>
    </location>
</feature>
<feature type="chain" id="PRO_5041259923" evidence="1">
    <location>
        <begin position="35"/>
        <end position="106"/>
    </location>
</feature>
<dbReference type="PANTHER" id="PTHR39951">
    <property type="entry name" value="FI22632P1"/>
    <property type="match status" value="1"/>
</dbReference>
<evidence type="ECO:0000313" key="2">
    <source>
        <dbReference type="EMBL" id="KAK1134638.1"/>
    </source>
</evidence>
<evidence type="ECO:0000313" key="3">
    <source>
        <dbReference type="Proteomes" id="UP001177670"/>
    </source>
</evidence>